<reference evidence="1" key="1">
    <citation type="journal article" date="2023" name="Mol. Biol. Evol.">
        <title>Third-Generation Sequencing Reveals the Adaptive Role of the Epigenome in Three Deep-Sea Polychaetes.</title>
        <authorList>
            <person name="Perez M."/>
            <person name="Aroh O."/>
            <person name="Sun Y."/>
            <person name="Lan Y."/>
            <person name="Juniper S.K."/>
            <person name="Young C.R."/>
            <person name="Angers B."/>
            <person name="Qian P.Y."/>
        </authorList>
    </citation>
    <scope>NUCLEOTIDE SEQUENCE</scope>
    <source>
        <strain evidence="1">R07B-5</strain>
    </source>
</reference>
<evidence type="ECO:0000313" key="2">
    <source>
        <dbReference type="Proteomes" id="UP001209878"/>
    </source>
</evidence>
<evidence type="ECO:0000313" key="1">
    <source>
        <dbReference type="EMBL" id="KAK2157860.1"/>
    </source>
</evidence>
<organism evidence="1 2">
    <name type="scientific">Ridgeia piscesae</name>
    <name type="common">Tubeworm</name>
    <dbReference type="NCBI Taxonomy" id="27915"/>
    <lineage>
        <taxon>Eukaryota</taxon>
        <taxon>Metazoa</taxon>
        <taxon>Spiralia</taxon>
        <taxon>Lophotrochozoa</taxon>
        <taxon>Annelida</taxon>
        <taxon>Polychaeta</taxon>
        <taxon>Sedentaria</taxon>
        <taxon>Canalipalpata</taxon>
        <taxon>Sabellida</taxon>
        <taxon>Siboglinidae</taxon>
        <taxon>Ridgeia</taxon>
    </lineage>
</organism>
<sequence>MVQFEAVLKVGDASIVDNFCHMFFCLWQLEESVCDRHKLGITKNCLQLSILHRNLGCGKETWSTEPDLLCYLVQILPPEGPSNTLTPQHFVFPDLFRQISVGIDVTKEKFSSFLQDAAGLRENSAFVRGQVHNTIGHDQVKLVVLQTGCSQTLDVTLHKVSVGFAEAELVSMILLVLPRHLQLFICHVDACHMAFLSDQSTQDVTVLACSGSQVKDLHPFQTFWHYQTTVIVSTKMTNHGVKSETRSRWFLTVTCIYLT</sequence>
<accession>A0AAD9JTD4</accession>
<dbReference type="Proteomes" id="UP001209878">
    <property type="component" value="Unassembled WGS sequence"/>
</dbReference>
<keyword evidence="2" id="KW-1185">Reference proteome</keyword>
<comment type="caution">
    <text evidence="1">The sequence shown here is derived from an EMBL/GenBank/DDBJ whole genome shotgun (WGS) entry which is preliminary data.</text>
</comment>
<gene>
    <name evidence="1" type="ORF">NP493_1847g00002</name>
</gene>
<proteinExistence type="predicted"/>
<name>A0AAD9JTD4_RIDPI</name>
<dbReference type="EMBL" id="JAODUO010001845">
    <property type="protein sequence ID" value="KAK2157860.1"/>
    <property type="molecule type" value="Genomic_DNA"/>
</dbReference>
<dbReference type="AlphaFoldDB" id="A0AAD9JTD4"/>
<protein>
    <submittedName>
        <fullName evidence="1">Uncharacterized protein</fullName>
    </submittedName>
</protein>